<keyword evidence="2" id="KW-0560">Oxidoreductase</keyword>
<dbReference type="PANTHER" id="PTHR42760:SF40">
    <property type="entry name" value="3-OXOACYL-[ACYL-CARRIER-PROTEIN] REDUCTASE, CHLOROPLASTIC"/>
    <property type="match status" value="1"/>
</dbReference>
<dbReference type="FunFam" id="3.40.50.720:FF:000173">
    <property type="entry name" value="3-oxoacyl-[acyl-carrier protein] reductase"/>
    <property type="match status" value="1"/>
</dbReference>
<dbReference type="InterPro" id="IPR036291">
    <property type="entry name" value="NAD(P)-bd_dom_sf"/>
</dbReference>
<dbReference type="PROSITE" id="PS00061">
    <property type="entry name" value="ADH_SHORT"/>
    <property type="match status" value="1"/>
</dbReference>
<dbReference type="InterPro" id="IPR002347">
    <property type="entry name" value="SDR_fam"/>
</dbReference>
<dbReference type="PRINTS" id="PR00081">
    <property type="entry name" value="GDHRDH"/>
</dbReference>
<dbReference type="InParanoid" id="C8XDX4"/>
<evidence type="ECO:0000256" key="1">
    <source>
        <dbReference type="ARBA" id="ARBA00006484"/>
    </source>
</evidence>
<dbReference type="HOGENOM" id="CLU_010194_1_3_11"/>
<dbReference type="PANTHER" id="PTHR42760">
    <property type="entry name" value="SHORT-CHAIN DEHYDROGENASES/REDUCTASES FAMILY MEMBER"/>
    <property type="match status" value="1"/>
</dbReference>
<evidence type="ECO:0000313" key="3">
    <source>
        <dbReference type="EMBL" id="ACV79677.1"/>
    </source>
</evidence>
<dbReference type="EMBL" id="CP001737">
    <property type="protein sequence ID" value="ACV79677.1"/>
    <property type="molecule type" value="Genomic_DNA"/>
</dbReference>
<organism evidence="3 4">
    <name type="scientific">Nakamurella multipartita (strain ATCC 700099 / DSM 44233 / CIP 104796 / JCM 9543 / NBRC 105858 / Y-104)</name>
    <name type="common">Microsphaera multipartita</name>
    <dbReference type="NCBI Taxonomy" id="479431"/>
    <lineage>
        <taxon>Bacteria</taxon>
        <taxon>Bacillati</taxon>
        <taxon>Actinomycetota</taxon>
        <taxon>Actinomycetes</taxon>
        <taxon>Nakamurellales</taxon>
        <taxon>Nakamurellaceae</taxon>
        <taxon>Nakamurella</taxon>
    </lineage>
</organism>
<sequence length="257" mass="26485">MTISRPPQRTAVITGVGAERGIGRATAHRFARDGWAIVGLDLDGDAAEKLAAELTERYGVPAFGAAVDVADEASVLAVRDAVAAANLPTVGAVLNIAGITSPVPFLDTTVELWNRIFAVNVTGTYLVTKAFLPDMIAGGYGRVLNMSSVSAQQGGGVFGKTPYSSAKAAVLGFTKALARELGPTGITVNALTPGAVDTDIRVHGTTPEIEEAIVKSIPLGRQASVDDVTSLFAFLASEEAGYLTGTTQNVNGGSYFS</sequence>
<accession>C8XDX4</accession>
<evidence type="ECO:0000313" key="4">
    <source>
        <dbReference type="Proteomes" id="UP000002218"/>
    </source>
</evidence>
<dbReference type="GO" id="GO:0016616">
    <property type="term" value="F:oxidoreductase activity, acting on the CH-OH group of donors, NAD or NADP as acceptor"/>
    <property type="evidence" value="ECO:0007669"/>
    <property type="project" value="TreeGrafter"/>
</dbReference>
<keyword evidence="4" id="KW-1185">Reference proteome</keyword>
<dbReference type="Pfam" id="PF13561">
    <property type="entry name" value="adh_short_C2"/>
    <property type="match status" value="1"/>
</dbReference>
<proteinExistence type="inferred from homology"/>
<dbReference type="Gene3D" id="3.40.50.720">
    <property type="entry name" value="NAD(P)-binding Rossmann-like Domain"/>
    <property type="match status" value="1"/>
</dbReference>
<dbReference type="OrthoDB" id="517007at2"/>
<reference evidence="4" key="1">
    <citation type="submission" date="2009-09" db="EMBL/GenBank/DDBJ databases">
        <title>The complete genome of Nakamurella multipartita DSM 44233.</title>
        <authorList>
            <consortium name="US DOE Joint Genome Institute (JGI-PGF)"/>
            <person name="Lucas S."/>
            <person name="Copeland A."/>
            <person name="Lapidus A."/>
            <person name="Glavina del Rio T."/>
            <person name="Dalin E."/>
            <person name="Tice H."/>
            <person name="Bruce D."/>
            <person name="Goodwin L."/>
            <person name="Pitluck S."/>
            <person name="Kyrpides N."/>
            <person name="Mavromatis K."/>
            <person name="Ivanova N."/>
            <person name="Ovchinnikova G."/>
            <person name="Sims D."/>
            <person name="Meincke L."/>
            <person name="Brettin T."/>
            <person name="Detter J.C."/>
            <person name="Han C."/>
            <person name="Larimer F."/>
            <person name="Land M."/>
            <person name="Hauser L."/>
            <person name="Markowitz V."/>
            <person name="Cheng J.-F."/>
            <person name="Hugenholtz P."/>
            <person name="Woyke T."/>
            <person name="Wu D."/>
            <person name="Klenk H.-P."/>
            <person name="Eisen J.A."/>
        </authorList>
    </citation>
    <scope>NUCLEOTIDE SEQUENCE [LARGE SCALE GENOMIC DNA]</scope>
    <source>
        <strain evidence="4">ATCC 700099 / DSM 44233 / CIP 104796 / JCM 9543 / NBRC 105858 / Y-104</strain>
    </source>
</reference>
<dbReference type="AlphaFoldDB" id="C8XDX4"/>
<dbReference type="STRING" id="479431.Namu_3349"/>
<dbReference type="SUPFAM" id="SSF51735">
    <property type="entry name" value="NAD(P)-binding Rossmann-fold domains"/>
    <property type="match status" value="1"/>
</dbReference>
<name>C8XDX4_NAKMY</name>
<dbReference type="KEGG" id="nml:Namu_3349"/>
<dbReference type="Proteomes" id="UP000002218">
    <property type="component" value="Chromosome"/>
</dbReference>
<dbReference type="GO" id="GO:0030497">
    <property type="term" value="P:fatty acid elongation"/>
    <property type="evidence" value="ECO:0007669"/>
    <property type="project" value="TreeGrafter"/>
</dbReference>
<dbReference type="eggNOG" id="COG1028">
    <property type="taxonomic scope" value="Bacteria"/>
</dbReference>
<gene>
    <name evidence="3" type="ordered locus">Namu_3349</name>
</gene>
<comment type="similarity">
    <text evidence="1">Belongs to the short-chain dehydrogenases/reductases (SDR) family.</text>
</comment>
<protein>
    <submittedName>
        <fullName evidence="3">Short-chain dehydrogenase/reductase SDR</fullName>
    </submittedName>
</protein>
<reference evidence="3 4" key="2">
    <citation type="journal article" date="2010" name="Stand. Genomic Sci.">
        <title>Complete genome sequence of Nakamurella multipartita type strain (Y-104).</title>
        <authorList>
            <person name="Tice H."/>
            <person name="Mayilraj S."/>
            <person name="Sims D."/>
            <person name="Lapidus A."/>
            <person name="Nolan M."/>
            <person name="Lucas S."/>
            <person name="Glavina Del Rio T."/>
            <person name="Copeland A."/>
            <person name="Cheng J.F."/>
            <person name="Meincke L."/>
            <person name="Bruce D."/>
            <person name="Goodwin L."/>
            <person name="Pitluck S."/>
            <person name="Ivanova N."/>
            <person name="Mavromatis K."/>
            <person name="Ovchinnikova G."/>
            <person name="Pati A."/>
            <person name="Chen A."/>
            <person name="Palaniappan K."/>
            <person name="Land M."/>
            <person name="Hauser L."/>
            <person name="Chang Y.J."/>
            <person name="Jeffries C.D."/>
            <person name="Detter J.C."/>
            <person name="Brettin T."/>
            <person name="Rohde M."/>
            <person name="Goker M."/>
            <person name="Bristow J."/>
            <person name="Eisen J.A."/>
            <person name="Markowitz V."/>
            <person name="Hugenholtz P."/>
            <person name="Kyrpides N.C."/>
            <person name="Klenk H.P."/>
            <person name="Chen F."/>
        </authorList>
    </citation>
    <scope>NUCLEOTIDE SEQUENCE [LARGE SCALE GENOMIC DNA]</scope>
    <source>
        <strain evidence="4">ATCC 700099 / DSM 44233 / CIP 104796 / JCM 9543 / NBRC 105858 / Y-104</strain>
    </source>
</reference>
<evidence type="ECO:0000256" key="2">
    <source>
        <dbReference type="ARBA" id="ARBA00023002"/>
    </source>
</evidence>
<dbReference type="PRINTS" id="PR00080">
    <property type="entry name" value="SDRFAMILY"/>
</dbReference>
<dbReference type="RefSeq" id="WP_015748543.1">
    <property type="nucleotide sequence ID" value="NC_013235.1"/>
</dbReference>
<dbReference type="InterPro" id="IPR020904">
    <property type="entry name" value="Sc_DH/Rdtase_CS"/>
</dbReference>